<dbReference type="GO" id="GO:0005737">
    <property type="term" value="C:cytoplasm"/>
    <property type="evidence" value="ECO:0007669"/>
    <property type="project" value="TreeGrafter"/>
</dbReference>
<dbReference type="GO" id="GO:0016791">
    <property type="term" value="F:phosphatase activity"/>
    <property type="evidence" value="ECO:0007669"/>
    <property type="project" value="TreeGrafter"/>
</dbReference>
<dbReference type="STRING" id="1823756.A4H34_09010"/>
<dbReference type="Pfam" id="PF00300">
    <property type="entry name" value="His_Phos_1"/>
    <property type="match status" value="1"/>
</dbReference>
<dbReference type="InterPro" id="IPR001345">
    <property type="entry name" value="PG/BPGM_mutase_AS"/>
</dbReference>
<accession>A0A179B154</accession>
<name>A0A179B154_9ACTO</name>
<dbReference type="CDD" id="cd07067">
    <property type="entry name" value="HP_PGM_like"/>
    <property type="match status" value="1"/>
</dbReference>
<gene>
    <name evidence="1" type="ORF">A4H34_09010</name>
</gene>
<dbReference type="SUPFAM" id="SSF53254">
    <property type="entry name" value="Phosphoglycerate mutase-like"/>
    <property type="match status" value="1"/>
</dbReference>
<dbReference type="PANTHER" id="PTHR48100:SF58">
    <property type="entry name" value="PE-PGRS FAMILY PROTEIN PE_PGRS11"/>
    <property type="match status" value="1"/>
</dbReference>
<dbReference type="InterPro" id="IPR013078">
    <property type="entry name" value="His_Pase_superF_clade-1"/>
</dbReference>
<dbReference type="InterPro" id="IPR029033">
    <property type="entry name" value="His_PPase_superfam"/>
</dbReference>
<dbReference type="AlphaFoldDB" id="A0A179B154"/>
<protein>
    <recommendedName>
        <fullName evidence="3">Histidine phosphatase family protein</fullName>
    </recommendedName>
</protein>
<evidence type="ECO:0000313" key="2">
    <source>
        <dbReference type="Proteomes" id="UP000078368"/>
    </source>
</evidence>
<evidence type="ECO:0008006" key="3">
    <source>
        <dbReference type="Google" id="ProtNLM"/>
    </source>
</evidence>
<proteinExistence type="predicted"/>
<dbReference type="Proteomes" id="UP000078368">
    <property type="component" value="Unassembled WGS sequence"/>
</dbReference>
<sequence length="213" mass="22589">MRIYLIRHGQTTNNVRRILDSNPPGAHLSDLGREQAAGLVGAFDGVHLDAIYVSSLRRTGETAEPLALSRGIDPVELDGLREIEAGSWEGGSDESTYRGYLGTVQQWLSGRLEERMGGGVTGADVLERYDAAIGSIEASGAHTAAAVSHGAAIGFWTCMRASGIDSRAVERALNLDVAPLQVLKNGQMCVIEGDLASGYRVVSWNGAPPGESR</sequence>
<dbReference type="InterPro" id="IPR050275">
    <property type="entry name" value="PGM_Phosphatase"/>
</dbReference>
<evidence type="ECO:0000313" key="1">
    <source>
        <dbReference type="EMBL" id="OAP85240.1"/>
    </source>
</evidence>
<dbReference type="SMART" id="SM00855">
    <property type="entry name" value="PGAM"/>
    <property type="match status" value="1"/>
</dbReference>
<comment type="caution">
    <text evidence="1">The sequence shown here is derived from an EMBL/GenBank/DDBJ whole genome shotgun (WGS) entry which is preliminary data.</text>
</comment>
<dbReference type="Gene3D" id="3.40.50.1240">
    <property type="entry name" value="Phosphoglycerate mutase-like"/>
    <property type="match status" value="1"/>
</dbReference>
<dbReference type="PROSITE" id="PS00175">
    <property type="entry name" value="PG_MUTASE"/>
    <property type="match status" value="1"/>
</dbReference>
<dbReference type="PANTHER" id="PTHR48100">
    <property type="entry name" value="BROAD-SPECIFICITY PHOSPHATASE YOR283W-RELATED"/>
    <property type="match status" value="1"/>
</dbReference>
<dbReference type="EMBL" id="LVZK01000003">
    <property type="protein sequence ID" value="OAP85240.1"/>
    <property type="molecule type" value="Genomic_DNA"/>
</dbReference>
<organism evidence="1 2">
    <name type="scientific">Peptidiphaga gingivicola</name>
    <dbReference type="NCBI Taxonomy" id="2741497"/>
    <lineage>
        <taxon>Bacteria</taxon>
        <taxon>Bacillati</taxon>
        <taxon>Actinomycetota</taxon>
        <taxon>Actinomycetes</taxon>
        <taxon>Actinomycetales</taxon>
        <taxon>Actinomycetaceae</taxon>
        <taxon>Peptidiphaga</taxon>
    </lineage>
</organism>
<reference evidence="1 2" key="1">
    <citation type="submission" date="2016-04" db="EMBL/GenBank/DDBJ databases">
        <title>Peptidophaga gingivicola gen. nov., sp. nov., isolated from human subgingival plaque.</title>
        <authorList>
            <person name="Beall C.J."/>
            <person name="Mokrzan E.M."/>
            <person name="Griffen A.L."/>
            <person name="Leys E.J."/>
        </authorList>
    </citation>
    <scope>NUCLEOTIDE SEQUENCE [LARGE SCALE GENOMIC DNA]</scope>
    <source>
        <strain evidence="1 2">BA112</strain>
    </source>
</reference>
<keyword evidence="2" id="KW-1185">Reference proteome</keyword>
<dbReference type="OrthoDB" id="9793115at2"/>
<dbReference type="RefSeq" id="WP_009199718.1">
    <property type="nucleotide sequence ID" value="NZ_LVZK01000003.1"/>
</dbReference>